<proteinExistence type="inferred from homology"/>
<dbReference type="Gene3D" id="3.30.530.20">
    <property type="match status" value="1"/>
</dbReference>
<dbReference type="InterPro" id="IPR013538">
    <property type="entry name" value="ASHA1/2-like_C"/>
</dbReference>
<dbReference type="AlphaFoldDB" id="A0A7W5FEY3"/>
<dbReference type="EMBL" id="JACHXF010000007">
    <property type="protein sequence ID" value="MBB3096038.1"/>
    <property type="molecule type" value="Genomic_DNA"/>
</dbReference>
<keyword evidence="4" id="KW-1185">Reference proteome</keyword>
<dbReference type="Pfam" id="PF08327">
    <property type="entry name" value="AHSA1"/>
    <property type="match status" value="1"/>
</dbReference>
<sequence>MEYGTIEREIFIEAAPEIVFDVVSSPDHVKQWWPDDAHYDPAPGSTGHIVFGDCNAGGTTVQFTVVDARPPETFSFRWTHPAGETATVGNSLLVTFDLTASGDGTLLRMTETGFREMGWSEAVLKHEYEDHVAGWTHFLSRIAPYADTLRVSP</sequence>
<organism evidence="3 4">
    <name type="scientific">Actinoplanes campanulatus</name>
    <dbReference type="NCBI Taxonomy" id="113559"/>
    <lineage>
        <taxon>Bacteria</taxon>
        <taxon>Bacillati</taxon>
        <taxon>Actinomycetota</taxon>
        <taxon>Actinomycetes</taxon>
        <taxon>Micromonosporales</taxon>
        <taxon>Micromonosporaceae</taxon>
        <taxon>Actinoplanes</taxon>
    </lineage>
</organism>
<gene>
    <name evidence="3" type="ORF">FHR83_003708</name>
</gene>
<evidence type="ECO:0000259" key="2">
    <source>
        <dbReference type="Pfam" id="PF08327"/>
    </source>
</evidence>
<dbReference type="RefSeq" id="WP_183221234.1">
    <property type="nucleotide sequence ID" value="NZ_BMPW01000005.1"/>
</dbReference>
<comment type="caution">
    <text evidence="3">The sequence shown here is derived from an EMBL/GenBank/DDBJ whole genome shotgun (WGS) entry which is preliminary data.</text>
</comment>
<dbReference type="InterPro" id="IPR023393">
    <property type="entry name" value="START-like_dom_sf"/>
</dbReference>
<reference evidence="3 4" key="1">
    <citation type="submission" date="2020-08" db="EMBL/GenBank/DDBJ databases">
        <title>Genomic Encyclopedia of Type Strains, Phase III (KMG-III): the genomes of soil and plant-associated and newly described type strains.</title>
        <authorList>
            <person name="Whitman W."/>
        </authorList>
    </citation>
    <scope>NUCLEOTIDE SEQUENCE [LARGE SCALE GENOMIC DNA]</scope>
    <source>
        <strain evidence="3 4">CECT 3287</strain>
    </source>
</reference>
<evidence type="ECO:0000313" key="3">
    <source>
        <dbReference type="EMBL" id="MBB3096038.1"/>
    </source>
</evidence>
<dbReference type="CDD" id="cd08898">
    <property type="entry name" value="SRPBCC_CalC_Aha1-like_5"/>
    <property type="match status" value="1"/>
</dbReference>
<dbReference type="SUPFAM" id="SSF55961">
    <property type="entry name" value="Bet v1-like"/>
    <property type="match status" value="1"/>
</dbReference>
<name>A0A7W5FEY3_9ACTN</name>
<comment type="similarity">
    <text evidence="1">Belongs to the AHA1 family.</text>
</comment>
<dbReference type="Proteomes" id="UP000590749">
    <property type="component" value="Unassembled WGS sequence"/>
</dbReference>
<evidence type="ECO:0000256" key="1">
    <source>
        <dbReference type="ARBA" id="ARBA00006817"/>
    </source>
</evidence>
<evidence type="ECO:0000313" key="4">
    <source>
        <dbReference type="Proteomes" id="UP000590749"/>
    </source>
</evidence>
<protein>
    <submittedName>
        <fullName evidence="3">Uncharacterized protein YndB with AHSA1/START domain</fullName>
    </submittedName>
</protein>
<feature type="domain" description="Activator of Hsp90 ATPase homologue 1/2-like C-terminal" evidence="2">
    <location>
        <begin position="14"/>
        <end position="145"/>
    </location>
</feature>
<accession>A0A7W5FEY3</accession>